<dbReference type="EMBL" id="CP113864">
    <property type="protein sequence ID" value="WAM31222.1"/>
    <property type="molecule type" value="Genomic_DNA"/>
</dbReference>
<accession>A0ABY7BFT8</accession>
<evidence type="ECO:0000259" key="1">
    <source>
        <dbReference type="Pfam" id="PF12671"/>
    </source>
</evidence>
<protein>
    <submittedName>
        <fullName evidence="2">Amidase domain-containing protein</fullName>
    </submittedName>
</protein>
<gene>
    <name evidence="2" type="ORF">OTJ99_002054</name>
</gene>
<evidence type="ECO:0000313" key="3">
    <source>
        <dbReference type="Proteomes" id="UP001164745"/>
    </source>
</evidence>
<dbReference type="Pfam" id="PF12671">
    <property type="entry name" value="Amidase_6"/>
    <property type="match status" value="1"/>
</dbReference>
<keyword evidence="3" id="KW-1185">Reference proteome</keyword>
<dbReference type="PANTHER" id="PTHR40032:SF1">
    <property type="entry name" value="EXPORTED PROTEIN"/>
    <property type="match status" value="1"/>
</dbReference>
<dbReference type="Proteomes" id="UP001164745">
    <property type="component" value="Chromosome"/>
</dbReference>
<evidence type="ECO:0000313" key="2">
    <source>
        <dbReference type="EMBL" id="WAM31222.1"/>
    </source>
</evidence>
<feature type="domain" description="Putative amidase" evidence="1">
    <location>
        <begin position="30"/>
        <end position="188"/>
    </location>
</feature>
<dbReference type="InterPro" id="IPR024301">
    <property type="entry name" value="Amidase_6"/>
</dbReference>
<dbReference type="PANTHER" id="PTHR40032">
    <property type="entry name" value="EXPORTED PROTEIN-RELATED"/>
    <property type="match status" value="1"/>
</dbReference>
<reference evidence="2" key="1">
    <citation type="submission" date="2022-12" db="EMBL/GenBank/DDBJ databases">
        <authorList>
            <person name="Bing R.G."/>
            <person name="Willard D.J."/>
            <person name="Manesh M.J.H."/>
            <person name="Laemthong T."/>
            <person name="Crosby J.R."/>
            <person name="Kelly R.M."/>
        </authorList>
    </citation>
    <scope>NUCLEOTIDE SEQUENCE</scope>
    <source>
        <strain evidence="2">DSM 8991</strain>
    </source>
</reference>
<name>A0ABY7BFT8_9FIRM</name>
<sequence>MLNNQTNNGRDRFGIFIVNCFYSIKAEAVYNSEGAVSYANAWALDRNPNYPSFSADCTNFVSQAMHEGGNLPFDKQNGWYCEKVLWWWNWGTAWSVANDLYKYLSNPSRGTVLGKWGPSQQSDINYNITRGDILFYDWNSDGTYDHAAIVVDYGRDAYRPDIIGDLQNQHTTDTYHAIWHLKPYNDRASSTTITAIRPK</sequence>
<organism evidence="2 3">
    <name type="scientific">Caldicellulosiruptor naganoensis</name>
    <dbReference type="NCBI Taxonomy" id="29324"/>
    <lineage>
        <taxon>Bacteria</taxon>
        <taxon>Bacillati</taxon>
        <taxon>Bacillota</taxon>
        <taxon>Bacillota incertae sedis</taxon>
        <taxon>Caldicellulosiruptorales</taxon>
        <taxon>Caldicellulosiruptoraceae</taxon>
        <taxon>Caldicellulosiruptor</taxon>
    </lineage>
</organism>
<dbReference type="RefSeq" id="WP_045166305.1">
    <property type="nucleotide sequence ID" value="NZ_CP113864.1"/>
</dbReference>
<proteinExistence type="predicted"/>